<reference evidence="1" key="1">
    <citation type="submission" date="2020-08" db="EMBL/GenBank/DDBJ databases">
        <title>Ramlibacter sp. GTP1 16S ribosomal RNA gene genome sequencing and assembly.</title>
        <authorList>
            <person name="Kang M."/>
        </authorList>
    </citation>
    <scope>NUCLEOTIDE SEQUENCE</scope>
    <source>
        <strain evidence="1">GTP1</strain>
    </source>
</reference>
<protein>
    <submittedName>
        <fullName evidence="1">Uncharacterized protein</fullName>
    </submittedName>
</protein>
<proteinExistence type="predicted"/>
<dbReference type="EMBL" id="JACORU010000006">
    <property type="protein sequence ID" value="MBC5766238.1"/>
    <property type="molecule type" value="Genomic_DNA"/>
</dbReference>
<dbReference type="AlphaFoldDB" id="A0A923S3V4"/>
<dbReference type="Proteomes" id="UP000596827">
    <property type="component" value="Unassembled WGS sequence"/>
</dbReference>
<accession>A0A923S3V4</accession>
<sequence>MAHPTVSETLFEKTTLHKACAYCGAKLEVLVARAAEGNEPFDYDCLECGKQYETEAAMQPEVRLVAPRNDGKTDRYQETMF</sequence>
<gene>
    <name evidence="1" type="ORF">H8R02_17355</name>
</gene>
<keyword evidence="2" id="KW-1185">Reference proteome</keyword>
<evidence type="ECO:0000313" key="2">
    <source>
        <dbReference type="Proteomes" id="UP000596827"/>
    </source>
</evidence>
<comment type="caution">
    <text evidence="1">The sequence shown here is derived from an EMBL/GenBank/DDBJ whole genome shotgun (WGS) entry which is preliminary data.</text>
</comment>
<dbReference type="RefSeq" id="WP_187082707.1">
    <property type="nucleotide sequence ID" value="NZ_JACORU010000006.1"/>
</dbReference>
<evidence type="ECO:0000313" key="1">
    <source>
        <dbReference type="EMBL" id="MBC5766238.1"/>
    </source>
</evidence>
<organism evidence="1 2">
    <name type="scientific">Ramlibacter albus</name>
    <dbReference type="NCBI Taxonomy" id="2079448"/>
    <lineage>
        <taxon>Bacteria</taxon>
        <taxon>Pseudomonadati</taxon>
        <taxon>Pseudomonadota</taxon>
        <taxon>Betaproteobacteria</taxon>
        <taxon>Burkholderiales</taxon>
        <taxon>Comamonadaceae</taxon>
        <taxon>Ramlibacter</taxon>
    </lineage>
</organism>
<name>A0A923S3V4_9BURK</name>